<evidence type="ECO:0000259" key="2">
    <source>
        <dbReference type="PROSITE" id="PS50011"/>
    </source>
</evidence>
<gene>
    <name evidence="3" type="ORF">SAY87_029857</name>
</gene>
<comment type="caution">
    <text evidence="3">The sequence shown here is derived from an EMBL/GenBank/DDBJ whole genome shotgun (WGS) entry which is preliminary data.</text>
</comment>
<dbReference type="PANTHER" id="PTHR24359">
    <property type="entry name" value="SERINE/THREONINE-PROTEIN KINASE SBK1"/>
    <property type="match status" value="1"/>
</dbReference>
<sequence>MEPPVPCELVRGYLDFLPHAWNVVLVRKGESLIRMVVDACHPHDIREEMDPEYLSRYIPLSRCKIPLSMETATDVGSFPSLPTFDEISEAASASSSCCTYGSTRVFAKVRTLEASCNLIDDIRNFEYRCLGKVRLLGVLEHPCIVKMVGHHIYSKWINGVDGNPQRNVLVSTILMEHMREFFGDKHVLVGLALIIAEAVASALEDIHSKHIIHRDVKSENVLVDLESGQPEGTLVVKLCDFDQAVPLRSSSHTCCIAHTELLNCKFRLLLELLTLQIPYSGMSDSLMLDLLQNGERLKLTDEMEALASSRDHSSSASGATKTRTKQESESLRFLVDLFYKCTQKNPVRPPPPPPPKRRIQSPENPGISYLLHDRSVAMNRADRINLSTSKQQWLQFNRYLEIRFLFCYNRFKAITEMEERSKCFLSDSSERSLNGEGASWIGMNWTVRSTDLATVKQTGPILDDDHGLASV</sequence>
<feature type="region of interest" description="Disordered" evidence="1">
    <location>
        <begin position="308"/>
        <end position="328"/>
    </location>
</feature>
<dbReference type="SMART" id="SM00220">
    <property type="entry name" value="S_TKc"/>
    <property type="match status" value="1"/>
</dbReference>
<dbReference type="EMBL" id="JAXIOK010000009">
    <property type="protein sequence ID" value="KAK4761973.1"/>
    <property type="molecule type" value="Genomic_DNA"/>
</dbReference>
<dbReference type="InterPro" id="IPR011009">
    <property type="entry name" value="Kinase-like_dom_sf"/>
</dbReference>
<proteinExistence type="predicted"/>
<dbReference type="PROSITE" id="PS50011">
    <property type="entry name" value="PROTEIN_KINASE_DOM"/>
    <property type="match status" value="1"/>
</dbReference>
<dbReference type="PROSITE" id="PS00108">
    <property type="entry name" value="PROTEIN_KINASE_ST"/>
    <property type="match status" value="1"/>
</dbReference>
<dbReference type="Proteomes" id="UP001345219">
    <property type="component" value="Chromosome 23"/>
</dbReference>
<evidence type="ECO:0000313" key="3">
    <source>
        <dbReference type="EMBL" id="KAK4761973.1"/>
    </source>
</evidence>
<evidence type="ECO:0000256" key="1">
    <source>
        <dbReference type="SAM" id="MobiDB-lite"/>
    </source>
</evidence>
<accession>A0AAN7Q9M1</accession>
<name>A0AAN7Q9M1_9MYRT</name>
<keyword evidence="4" id="KW-1185">Reference proteome</keyword>
<dbReference type="GO" id="GO:0004674">
    <property type="term" value="F:protein serine/threonine kinase activity"/>
    <property type="evidence" value="ECO:0007669"/>
    <property type="project" value="TreeGrafter"/>
</dbReference>
<dbReference type="AlphaFoldDB" id="A0AAN7Q9M1"/>
<dbReference type="InterPro" id="IPR008271">
    <property type="entry name" value="Ser/Thr_kinase_AS"/>
</dbReference>
<dbReference type="PANTHER" id="PTHR24359:SF1">
    <property type="entry name" value="INHIBITOR OF NUCLEAR FACTOR KAPPA-B KINASE EPSILON SUBUNIT HOMOLOG 1-RELATED"/>
    <property type="match status" value="1"/>
</dbReference>
<dbReference type="Gene3D" id="1.10.510.10">
    <property type="entry name" value="Transferase(Phosphotransferase) domain 1"/>
    <property type="match status" value="1"/>
</dbReference>
<feature type="domain" description="Protein kinase" evidence="2">
    <location>
        <begin position="67"/>
        <end position="367"/>
    </location>
</feature>
<feature type="region of interest" description="Disordered" evidence="1">
    <location>
        <begin position="343"/>
        <end position="363"/>
    </location>
</feature>
<organism evidence="3 4">
    <name type="scientific">Trapa incisa</name>
    <dbReference type="NCBI Taxonomy" id="236973"/>
    <lineage>
        <taxon>Eukaryota</taxon>
        <taxon>Viridiplantae</taxon>
        <taxon>Streptophyta</taxon>
        <taxon>Embryophyta</taxon>
        <taxon>Tracheophyta</taxon>
        <taxon>Spermatophyta</taxon>
        <taxon>Magnoliopsida</taxon>
        <taxon>eudicotyledons</taxon>
        <taxon>Gunneridae</taxon>
        <taxon>Pentapetalae</taxon>
        <taxon>rosids</taxon>
        <taxon>malvids</taxon>
        <taxon>Myrtales</taxon>
        <taxon>Lythraceae</taxon>
        <taxon>Trapa</taxon>
    </lineage>
</organism>
<protein>
    <recommendedName>
        <fullName evidence="2">Protein kinase domain-containing protein</fullName>
    </recommendedName>
</protein>
<dbReference type="SUPFAM" id="SSF56112">
    <property type="entry name" value="Protein kinase-like (PK-like)"/>
    <property type="match status" value="1"/>
</dbReference>
<dbReference type="Pfam" id="PF00069">
    <property type="entry name" value="Pkinase"/>
    <property type="match status" value="1"/>
</dbReference>
<dbReference type="InterPro" id="IPR000719">
    <property type="entry name" value="Prot_kinase_dom"/>
</dbReference>
<reference evidence="3 4" key="1">
    <citation type="journal article" date="2023" name="Hortic Res">
        <title>Pangenome of water caltrop reveals structural variations and asymmetric subgenome divergence after allopolyploidization.</title>
        <authorList>
            <person name="Zhang X."/>
            <person name="Chen Y."/>
            <person name="Wang L."/>
            <person name="Yuan Y."/>
            <person name="Fang M."/>
            <person name="Shi L."/>
            <person name="Lu R."/>
            <person name="Comes H.P."/>
            <person name="Ma Y."/>
            <person name="Chen Y."/>
            <person name="Huang G."/>
            <person name="Zhou Y."/>
            <person name="Zheng Z."/>
            <person name="Qiu Y."/>
        </authorList>
    </citation>
    <scope>NUCLEOTIDE SEQUENCE [LARGE SCALE GENOMIC DNA]</scope>
    <source>
        <tissue evidence="3">Roots</tissue>
    </source>
</reference>
<dbReference type="GO" id="GO:0005524">
    <property type="term" value="F:ATP binding"/>
    <property type="evidence" value="ECO:0007669"/>
    <property type="project" value="InterPro"/>
</dbReference>
<evidence type="ECO:0000313" key="4">
    <source>
        <dbReference type="Proteomes" id="UP001345219"/>
    </source>
</evidence>